<dbReference type="EnsemblMetazoa" id="tetur24g01650.1">
    <property type="protein sequence ID" value="tetur24g01650.1"/>
    <property type="gene ID" value="tetur24g01650"/>
</dbReference>
<dbReference type="PRINTS" id="PR00320">
    <property type="entry name" value="GPROTEINBRPT"/>
</dbReference>
<dbReference type="STRING" id="32264.T1KWH4"/>
<reference evidence="9" key="2">
    <citation type="submission" date="2015-06" db="UniProtKB">
        <authorList>
            <consortium name="EnsemblMetazoa"/>
        </authorList>
    </citation>
    <scope>IDENTIFICATION</scope>
</reference>
<dbReference type="EMBL" id="CAEY01000644">
    <property type="status" value="NOT_ANNOTATED_CDS"/>
    <property type="molecule type" value="Genomic_DNA"/>
</dbReference>
<name>T1KWH4_TETUR</name>
<evidence type="ECO:0000256" key="4">
    <source>
        <dbReference type="ARBA" id="ARBA00022737"/>
    </source>
</evidence>
<keyword evidence="10" id="KW-1185">Reference proteome</keyword>
<feature type="repeat" description="WD" evidence="8">
    <location>
        <begin position="11"/>
        <end position="52"/>
    </location>
</feature>
<dbReference type="PROSITE" id="PS50082">
    <property type="entry name" value="WD_REPEATS_2"/>
    <property type="match status" value="3"/>
</dbReference>
<dbReference type="InterPro" id="IPR015943">
    <property type="entry name" value="WD40/YVTN_repeat-like_dom_sf"/>
</dbReference>
<dbReference type="CDD" id="cd00200">
    <property type="entry name" value="WD40"/>
    <property type="match status" value="1"/>
</dbReference>
<evidence type="ECO:0000256" key="8">
    <source>
        <dbReference type="PROSITE-ProRule" id="PRU00221"/>
    </source>
</evidence>
<dbReference type="InterPro" id="IPR020472">
    <property type="entry name" value="WD40_PAC1"/>
</dbReference>
<dbReference type="HOGENOM" id="CLU_000288_57_1_1"/>
<dbReference type="InterPro" id="IPR001680">
    <property type="entry name" value="WD40_rpt"/>
</dbReference>
<dbReference type="Pfam" id="PF00400">
    <property type="entry name" value="WD40"/>
    <property type="match status" value="4"/>
</dbReference>
<comment type="subcellular location">
    <subcellularLocation>
        <location evidence="1">Cytoplasm</location>
    </subcellularLocation>
</comment>
<evidence type="ECO:0000256" key="1">
    <source>
        <dbReference type="ARBA" id="ARBA00004496"/>
    </source>
</evidence>
<dbReference type="InterPro" id="IPR019775">
    <property type="entry name" value="WD40_repeat_CS"/>
</dbReference>
<evidence type="ECO:0000256" key="3">
    <source>
        <dbReference type="ARBA" id="ARBA00022574"/>
    </source>
</evidence>
<feature type="repeat" description="WD" evidence="8">
    <location>
        <begin position="95"/>
        <end position="127"/>
    </location>
</feature>
<reference evidence="10" key="1">
    <citation type="submission" date="2011-08" db="EMBL/GenBank/DDBJ databases">
        <authorList>
            <person name="Rombauts S."/>
        </authorList>
    </citation>
    <scope>NUCLEOTIDE SEQUENCE</scope>
    <source>
        <strain evidence="10">London</strain>
    </source>
</reference>
<keyword evidence="2" id="KW-0963">Cytoplasm</keyword>
<dbReference type="InterPro" id="IPR036322">
    <property type="entry name" value="WD40_repeat_dom_sf"/>
</dbReference>
<dbReference type="PANTHER" id="PTHR22842">
    <property type="entry name" value="WD40 REPEAT PROTEIN"/>
    <property type="match status" value="1"/>
</dbReference>
<dbReference type="GO" id="GO:0071013">
    <property type="term" value="C:catalytic step 2 spliceosome"/>
    <property type="evidence" value="ECO:0007669"/>
    <property type="project" value="TreeGrafter"/>
</dbReference>
<dbReference type="SMART" id="SM00320">
    <property type="entry name" value="WD40"/>
    <property type="match status" value="7"/>
</dbReference>
<keyword evidence="3 8" id="KW-0853">WD repeat</keyword>
<dbReference type="GO" id="GO:0000398">
    <property type="term" value="P:mRNA splicing, via spliceosome"/>
    <property type="evidence" value="ECO:0007669"/>
    <property type="project" value="TreeGrafter"/>
</dbReference>
<dbReference type="GO" id="GO:0005737">
    <property type="term" value="C:cytoplasm"/>
    <property type="evidence" value="ECO:0007669"/>
    <property type="project" value="UniProtKB-SubCell"/>
</dbReference>
<evidence type="ECO:0000256" key="7">
    <source>
        <dbReference type="ARBA" id="ARBA00042222"/>
    </source>
</evidence>
<dbReference type="InterPro" id="IPR051980">
    <property type="entry name" value="WD_repeat_MORG1"/>
</dbReference>
<dbReference type="PROSITE" id="PS00678">
    <property type="entry name" value="WD_REPEATS_1"/>
    <property type="match status" value="1"/>
</dbReference>
<comment type="similarity">
    <text evidence="5">Belongs to the WD repeat MORG1 family.</text>
</comment>
<dbReference type="eggNOG" id="KOG0316">
    <property type="taxonomic scope" value="Eukaryota"/>
</dbReference>
<dbReference type="Gene3D" id="2.130.10.10">
    <property type="entry name" value="YVTN repeat-like/Quinoprotein amine dehydrogenase"/>
    <property type="match status" value="1"/>
</dbReference>
<proteinExistence type="inferred from homology"/>
<organism evidence="9 10">
    <name type="scientific">Tetranychus urticae</name>
    <name type="common">Two-spotted spider mite</name>
    <dbReference type="NCBI Taxonomy" id="32264"/>
    <lineage>
        <taxon>Eukaryota</taxon>
        <taxon>Metazoa</taxon>
        <taxon>Ecdysozoa</taxon>
        <taxon>Arthropoda</taxon>
        <taxon>Chelicerata</taxon>
        <taxon>Arachnida</taxon>
        <taxon>Acari</taxon>
        <taxon>Acariformes</taxon>
        <taxon>Trombidiformes</taxon>
        <taxon>Prostigmata</taxon>
        <taxon>Eleutherengona</taxon>
        <taxon>Raphignathae</taxon>
        <taxon>Tetranychoidea</taxon>
        <taxon>Tetranychidae</taxon>
        <taxon>Tetranychus</taxon>
    </lineage>
</organism>
<dbReference type="Proteomes" id="UP000015104">
    <property type="component" value="Unassembled WGS sequence"/>
</dbReference>
<evidence type="ECO:0000256" key="5">
    <source>
        <dbReference type="ARBA" id="ARBA00038145"/>
    </source>
</evidence>
<dbReference type="AlphaFoldDB" id="T1KWH4"/>
<accession>T1KWH4</accession>
<dbReference type="PROSITE" id="PS50294">
    <property type="entry name" value="WD_REPEATS_REGION"/>
    <property type="match status" value="2"/>
</dbReference>
<dbReference type="SUPFAM" id="SSF50978">
    <property type="entry name" value="WD40 repeat-like"/>
    <property type="match status" value="1"/>
</dbReference>
<dbReference type="PANTHER" id="PTHR22842:SF3">
    <property type="entry name" value="WD REPEAT DOMAIN-CONTAINING PROTEIN 83"/>
    <property type="match status" value="1"/>
</dbReference>
<evidence type="ECO:0000313" key="10">
    <source>
        <dbReference type="Proteomes" id="UP000015104"/>
    </source>
</evidence>
<evidence type="ECO:0000313" key="9">
    <source>
        <dbReference type="EnsemblMetazoa" id="tetur24g01650.1"/>
    </source>
</evidence>
<keyword evidence="4" id="KW-0677">Repeat</keyword>
<evidence type="ECO:0000256" key="2">
    <source>
        <dbReference type="ARBA" id="ARBA00022490"/>
    </source>
</evidence>
<protein>
    <recommendedName>
        <fullName evidence="6">WD repeat domain-containing protein 83</fullName>
    </recommendedName>
    <alternativeName>
        <fullName evidence="7">Mitogen-activated protein kinase organizer 1</fullName>
    </alternativeName>
</protein>
<sequence>MTFNATLIKSISCSQGAIRAVRFNVDGDYCITCGSDKSIKLWNPRKSLLLKTYSGHGYEVMDARGSCDSSHIASGGMDKCIFLWDVSTGQVVKRYRAHHAFINCVQFNEESTVILSGSVDCTVKTWDCKSKSRDPIQIFNEAKDSITSIAVSNYEIITGSLDGKVRRYDLRKGQLNVDDQSSPVNYVSLTKDGQCLLISCGNGVIKLLEKETGEILSEYRGHVNNKYRLESGLINNDSIVVSGSEDANLVCWDLIQVSFNVISNAKKKVIQRVYHANHRVVHSLSCHPSKNEILTSAEGSIHLWEFIEPETS</sequence>
<feature type="repeat" description="WD" evidence="8">
    <location>
        <begin position="53"/>
        <end position="94"/>
    </location>
</feature>
<evidence type="ECO:0000256" key="6">
    <source>
        <dbReference type="ARBA" id="ARBA00040453"/>
    </source>
</evidence>